<evidence type="ECO:0000259" key="8">
    <source>
        <dbReference type="Pfam" id="PF25151"/>
    </source>
</evidence>
<dbReference type="InterPro" id="IPR056842">
    <property type="entry name" value="THADA-like_TPR_C"/>
</dbReference>
<evidence type="ECO:0000313" key="9">
    <source>
        <dbReference type="Ensembl" id="ENSMMDP00005016509.1"/>
    </source>
</evidence>
<reference evidence="9" key="1">
    <citation type="submission" date="2019-06" db="EMBL/GenBank/DDBJ databases">
        <authorList>
            <consortium name="Wellcome Sanger Institute Data Sharing"/>
        </authorList>
    </citation>
    <scope>NUCLEOTIDE SEQUENCE [LARGE SCALE GENOMIC DNA]</scope>
</reference>
<evidence type="ECO:0000256" key="4">
    <source>
        <dbReference type="ARBA" id="ARBA00035698"/>
    </source>
</evidence>
<dbReference type="GO" id="GO:0030488">
    <property type="term" value="P:tRNA methylation"/>
    <property type="evidence" value="ECO:0007669"/>
    <property type="project" value="TreeGrafter"/>
</dbReference>
<reference evidence="9" key="2">
    <citation type="submission" date="2025-08" db="UniProtKB">
        <authorList>
            <consortium name="Ensembl"/>
        </authorList>
    </citation>
    <scope>IDENTIFICATION</scope>
</reference>
<comment type="similarity">
    <text evidence="1">Belongs to the THADA family.</text>
</comment>
<dbReference type="SUPFAM" id="SSF48371">
    <property type="entry name" value="ARM repeat"/>
    <property type="match status" value="3"/>
</dbReference>
<dbReference type="PANTHER" id="PTHR14387:SF7">
    <property type="entry name" value="THYROID ADENOMA-ASSOCIATED PROTEIN"/>
    <property type="match status" value="1"/>
</dbReference>
<dbReference type="PANTHER" id="PTHR14387">
    <property type="entry name" value="THADA/DEATH RECEPTOR INTERACTING PROTEIN"/>
    <property type="match status" value="1"/>
</dbReference>
<evidence type="ECO:0000259" key="7">
    <source>
        <dbReference type="Pfam" id="PF25150"/>
    </source>
</evidence>
<dbReference type="RefSeq" id="XP_029927245.1">
    <property type="nucleotide sequence ID" value="XM_030071385.1"/>
</dbReference>
<dbReference type="GO" id="GO:0005829">
    <property type="term" value="C:cytosol"/>
    <property type="evidence" value="ECO:0007669"/>
    <property type="project" value="TreeGrafter"/>
</dbReference>
<proteinExistence type="inferred from homology"/>
<feature type="region of interest" description="Disordered" evidence="5">
    <location>
        <begin position="1019"/>
        <end position="1041"/>
    </location>
</feature>
<feature type="domain" description="DUF2428" evidence="6">
    <location>
        <begin position="957"/>
        <end position="1258"/>
    </location>
</feature>
<protein>
    <recommendedName>
        <fullName evidence="4">tRNA (32-2'-O)-methyltransferase regulator THADA</fullName>
    </recommendedName>
</protein>
<dbReference type="InterPro" id="IPR019442">
    <property type="entry name" value="THADA/TRM732_DUF2428"/>
</dbReference>
<feature type="compositionally biased region" description="Acidic residues" evidence="5">
    <location>
        <begin position="1572"/>
        <end position="1581"/>
    </location>
</feature>
<feature type="region of interest" description="Disordered" evidence="5">
    <location>
        <begin position="1570"/>
        <end position="1590"/>
    </location>
</feature>
<dbReference type="InterPro" id="IPR051954">
    <property type="entry name" value="tRNA_methyltransferase_THADA"/>
</dbReference>
<dbReference type="Ensembl" id="ENSMMDT00005016935.1">
    <property type="protein sequence ID" value="ENSMMDP00005016509.1"/>
    <property type="gene ID" value="ENSMMDG00005008252.1"/>
</dbReference>
<dbReference type="InParanoid" id="A0A667XWT8"/>
<dbReference type="Proteomes" id="UP000472263">
    <property type="component" value="Chromosome 15"/>
</dbReference>
<feature type="domain" description="tRNA (32-2'-O)-methyltransferase regulator THADA-like TPR repeats region" evidence="7">
    <location>
        <begin position="539"/>
        <end position="766"/>
    </location>
</feature>
<accession>A0A667XWT8</accession>
<evidence type="ECO:0000313" key="10">
    <source>
        <dbReference type="Proteomes" id="UP000472263"/>
    </source>
</evidence>
<dbReference type="OrthoDB" id="73997at2759"/>
<dbReference type="GeneID" id="115373120"/>
<evidence type="ECO:0000256" key="3">
    <source>
        <dbReference type="ARBA" id="ARBA00035625"/>
    </source>
</evidence>
<dbReference type="InterPro" id="IPR016024">
    <property type="entry name" value="ARM-type_fold"/>
</dbReference>
<dbReference type="Pfam" id="PF25150">
    <property type="entry name" value="TPR_Trm732"/>
    <property type="match status" value="1"/>
</dbReference>
<evidence type="ECO:0000256" key="2">
    <source>
        <dbReference type="ARBA" id="ARBA00022694"/>
    </source>
</evidence>
<dbReference type="GeneTree" id="ENSGT00390000015500"/>
<keyword evidence="10" id="KW-1185">Reference proteome</keyword>
<keyword evidence="2" id="KW-0819">tRNA processing</keyword>
<dbReference type="Pfam" id="PF10350">
    <property type="entry name" value="DUF2428"/>
    <property type="match status" value="1"/>
</dbReference>
<sequence length="1934" mass="211523">MVVKKKTAKVEAVVLDQDKLDRLIASLSVDGGQDGVRQLAQTLLACLELAEPVQQIQLVKKAGSQLEALGEEQQQQHGSLLQACLHTLALVYTSLQAKNPLRRASASALSSVPVWLQQQTVDCLSACLSDLLSGPASDRYPDITDSIAACLDGFPLGERCIHKLLPEVLQFLQKALSEYIQQNSGLVGRHVAQAQLMQSCLAAVKTSMLVVQRSQEGISAALQAEQDRCSLRSTLSGLLDCYVHILTDEEFIQSVQSTAGMAVVLLIRSVMGSGDEVAAVVCGLLQGSQQGLDSAPRWLQQSCRGLSAVVRPQGVSLYLCHGALAMLSWKGALPGPQWEQLLLLVPHTLLELDSSIKESSTAMVVARVLTLWSGAALDCLQGKPQPCPPGLQQSLCGGAELQQRLLEHIYSHWEHPLDGVRHQTRTLFRNLLLLHQHANPSACDPAEDPYITQLTHNLLGLEWHMRGKYGSLGCLVELLGAEYLLGIQPQLPSRLLGLMGDQTLAPYASDLLERLFVSHKAQLAGAAGEAAADDWMERWHQTWVTPLLQVLCRARLDQTTYILDYFLPKLLRCNPSSLAHMVQALQDTPPCSAGPPGSRGALGALMTCLRAARAQGVAPSPEEGLWGGLVPLSLLRQALVHKHDQVRMDALGLVCESHRSTEVLTSQEMDLIRHFLPANLNSQSPGVRQQTVSLLKKLLCRVKDSSQLLQKRLSQERDQEQRDRDQHTLEAYKEFLRWLCERLLEVLPPGASFSTCLMSLHLLGLLGQLFSFSTGPDVFALGEVVTSAHAQNVLYCIASNFLEVKQLASTLLRRLPPSAVGLQEPDRMRCVLRAALDLSTSTKPFDSVTAAHLLNLLLHQPDLPHALLLCAQEQGLAFQPLPPPDAPAAEALVLEVNTLAVIRFLLQCLQSEVLKAESSLLQAAASCPLYGRAHCITAVLQHLDTGSLSQTEQWRRLVSDLIAVCYRMSDVVSPVVQSSSPEGLIPMDTDSDTSAGLQRILQEIQPRDTNDFFNSARELETHPGDDHTHSETTHTPALDSTGGEGYRVTAQMVLVCCWRSMKEVAMLLGQLCQSLPLHCKDATAHTHAGLITEEQVEGVGLYFRQQLLQSRHRGAFELAYVGFVRLTDMLCRSGSQALQQLPSRWLSEVLEEVKSSDPSSKLCATRRSAGIPFYIQALLSSEPKSSSCSLLKMTMRELTALAMPSADKNTDSSTVPQVHALNILRALYRDTRLGENVIPFVADGMQAAVLGFTSPVWAVRNSSTLLFSTLITRIFGVKKGKDEHSKKNRMTGREFFTRFPALYPFLLNQLEEAAATVDSDSGQVKLHPSLFLLLLVLGRLYPSPMDGSSSPLGLAPFMPFIIRCGRSAVYRTREMAARALVPFVPLTQLPSTIHTLLEELPAEPGPRTQQNHIHGTLLQVLFLLRSYQTDSHRPLPAGSGISKALRQRMWLASRQNSCLVTRGAFLDVLLCLCGPKFSLLDGSEVGELREEALAVLTASELVAPDGPSPTALPGGTQYLLGLARVALSACVEAPELWGGAPGRTGLLERLLLSPQYEVRELLLDGLLTGLREEEEEEEEEEERKRRPPWLDETTLSNLTSLTLHETHPQCLAKVLQVLCALSSSCELQWRDGAQILSQEEVLLHLLSLAQQSAHSVELHCAALTLASRLVVQLVTSDPERASAVSCLAQWGALVCSCCSEEQPAEVKLMAAEVLVGCTAALLTSAALPLGLSATLSLWRSLFTLLQDEDQEVRDSASDFVSSVPTHLLSTDVAGVSVCPPVALDLGTELLCRLFELWDQVPAGVLALTEWLLGDEEGDDDTGAEETSSLDEEEFLFEKGDLNLWAEPVQWVKLLHRHLSSLSPSQDPGPRDLDQAWLLRLSAQAEAQALASQQALEALPALPQFCSTMQHARLTLQHHRASLATDVLERLRQRN</sequence>
<feature type="compositionally biased region" description="Basic and acidic residues" evidence="5">
    <location>
        <begin position="1019"/>
        <end position="1032"/>
    </location>
</feature>
<evidence type="ECO:0000256" key="5">
    <source>
        <dbReference type="SAM" id="MobiDB-lite"/>
    </source>
</evidence>
<comment type="function">
    <text evidence="3">Together with methyltransferase FTSJ1, methylates the 2'-O-ribose of nucleotides at position 32 of the anticodon loop of substrate tRNAs.</text>
</comment>
<evidence type="ECO:0000256" key="1">
    <source>
        <dbReference type="ARBA" id="ARBA00010409"/>
    </source>
</evidence>
<organism evidence="9 10">
    <name type="scientific">Myripristis murdjan</name>
    <name type="common">pinecone soldierfish</name>
    <dbReference type="NCBI Taxonomy" id="586833"/>
    <lineage>
        <taxon>Eukaryota</taxon>
        <taxon>Metazoa</taxon>
        <taxon>Chordata</taxon>
        <taxon>Craniata</taxon>
        <taxon>Vertebrata</taxon>
        <taxon>Euteleostomi</taxon>
        <taxon>Actinopterygii</taxon>
        <taxon>Neopterygii</taxon>
        <taxon>Teleostei</taxon>
        <taxon>Neoteleostei</taxon>
        <taxon>Acanthomorphata</taxon>
        <taxon>Holocentriformes</taxon>
        <taxon>Holocentridae</taxon>
        <taxon>Myripristis</taxon>
    </lineage>
</organism>
<gene>
    <name evidence="9" type="primary">THADA</name>
</gene>
<feature type="domain" description="tRNA (32-2'-O)-methyltransferase regulator THADA-like C-terminal TPR repeats region" evidence="8">
    <location>
        <begin position="1260"/>
        <end position="1422"/>
    </location>
</feature>
<evidence type="ECO:0000259" key="6">
    <source>
        <dbReference type="Pfam" id="PF10350"/>
    </source>
</evidence>
<dbReference type="Pfam" id="PF25151">
    <property type="entry name" value="TPR_Trm732_C"/>
    <property type="match status" value="1"/>
</dbReference>
<name>A0A667XWT8_9TELE</name>
<dbReference type="InterPro" id="IPR056843">
    <property type="entry name" value="THADA-like_TPR"/>
</dbReference>
<reference evidence="9" key="3">
    <citation type="submission" date="2025-09" db="UniProtKB">
        <authorList>
            <consortium name="Ensembl"/>
        </authorList>
    </citation>
    <scope>IDENTIFICATION</scope>
</reference>